<dbReference type="Pfam" id="PF00225">
    <property type="entry name" value="Kinesin"/>
    <property type="match status" value="1"/>
</dbReference>
<keyword evidence="2" id="KW-0493">Microtubule</keyword>
<dbReference type="GO" id="GO:0005874">
    <property type="term" value="C:microtubule"/>
    <property type="evidence" value="ECO:0007669"/>
    <property type="project" value="UniProtKB-KW"/>
</dbReference>
<keyword evidence="12" id="KW-1185">Reference proteome</keyword>
<evidence type="ECO:0000259" key="10">
    <source>
        <dbReference type="PROSITE" id="PS50067"/>
    </source>
</evidence>
<keyword evidence="5 8" id="KW-0175">Coiled coil</keyword>
<reference evidence="11" key="1">
    <citation type="submission" date="2022-08" db="EMBL/GenBank/DDBJ databases">
        <authorList>
            <person name="Marques A."/>
        </authorList>
    </citation>
    <scope>NUCLEOTIDE SEQUENCE</scope>
    <source>
        <strain evidence="11">RhyPub2mFocal</strain>
        <tissue evidence="11">Leaves</tissue>
    </source>
</reference>
<comment type="caution">
    <text evidence="11">The sequence shown here is derived from an EMBL/GenBank/DDBJ whole genome shotgun (WGS) entry which is preliminary data.</text>
</comment>
<dbReference type="PRINTS" id="PR00380">
    <property type="entry name" value="KINESINHEAVY"/>
</dbReference>
<dbReference type="CDD" id="cd01366">
    <property type="entry name" value="KISc_C_terminal"/>
    <property type="match status" value="1"/>
</dbReference>
<feature type="domain" description="Kinesin motor" evidence="10">
    <location>
        <begin position="365"/>
        <end position="687"/>
    </location>
</feature>
<feature type="binding site" evidence="7">
    <location>
        <begin position="448"/>
        <end position="455"/>
    </location>
    <ligand>
        <name>ATP</name>
        <dbReference type="ChEBI" id="CHEBI:30616"/>
    </ligand>
</feature>
<evidence type="ECO:0000256" key="5">
    <source>
        <dbReference type="ARBA" id="ARBA00023054"/>
    </source>
</evidence>
<name>A0AAV8F5Q0_9POAL</name>
<keyword evidence="3 7" id="KW-0547">Nucleotide-binding</keyword>
<dbReference type="SMART" id="SM00129">
    <property type="entry name" value="KISc"/>
    <property type="match status" value="1"/>
</dbReference>
<dbReference type="GO" id="GO:0007018">
    <property type="term" value="P:microtubule-based movement"/>
    <property type="evidence" value="ECO:0007669"/>
    <property type="project" value="InterPro"/>
</dbReference>
<dbReference type="PANTHER" id="PTHR47972">
    <property type="entry name" value="KINESIN-LIKE PROTEIN KLP-3"/>
    <property type="match status" value="1"/>
</dbReference>
<dbReference type="Gene3D" id="3.40.850.10">
    <property type="entry name" value="Kinesin motor domain"/>
    <property type="match status" value="1"/>
</dbReference>
<dbReference type="GO" id="GO:0008017">
    <property type="term" value="F:microtubule binding"/>
    <property type="evidence" value="ECO:0007669"/>
    <property type="project" value="InterPro"/>
</dbReference>
<dbReference type="Proteomes" id="UP001140206">
    <property type="component" value="Chromosome 2"/>
</dbReference>
<dbReference type="Gene3D" id="2.60.120.430">
    <property type="entry name" value="Galactose-binding lectin"/>
    <property type="match status" value="1"/>
</dbReference>
<dbReference type="GO" id="GO:0005524">
    <property type="term" value="F:ATP binding"/>
    <property type="evidence" value="ECO:0007669"/>
    <property type="project" value="UniProtKB-UniRule"/>
</dbReference>
<dbReference type="PANTHER" id="PTHR47972:SF35">
    <property type="entry name" value="KINESIN-LIKE PROTEIN KIN-14Q"/>
    <property type="match status" value="1"/>
</dbReference>
<dbReference type="PROSITE" id="PS00411">
    <property type="entry name" value="KINESIN_MOTOR_1"/>
    <property type="match status" value="1"/>
</dbReference>
<dbReference type="AlphaFoldDB" id="A0AAV8F5Q0"/>
<organism evidence="11 12">
    <name type="scientific">Rhynchospora pubera</name>
    <dbReference type="NCBI Taxonomy" id="906938"/>
    <lineage>
        <taxon>Eukaryota</taxon>
        <taxon>Viridiplantae</taxon>
        <taxon>Streptophyta</taxon>
        <taxon>Embryophyta</taxon>
        <taxon>Tracheophyta</taxon>
        <taxon>Spermatophyta</taxon>
        <taxon>Magnoliopsida</taxon>
        <taxon>Liliopsida</taxon>
        <taxon>Poales</taxon>
        <taxon>Cyperaceae</taxon>
        <taxon>Cyperoideae</taxon>
        <taxon>Rhynchosporeae</taxon>
        <taxon>Rhynchospora</taxon>
    </lineage>
</organism>
<evidence type="ECO:0000256" key="2">
    <source>
        <dbReference type="ARBA" id="ARBA00022701"/>
    </source>
</evidence>
<feature type="coiled-coil region" evidence="8">
    <location>
        <begin position="729"/>
        <end position="763"/>
    </location>
</feature>
<evidence type="ECO:0000256" key="7">
    <source>
        <dbReference type="PROSITE-ProRule" id="PRU00283"/>
    </source>
</evidence>
<evidence type="ECO:0000313" key="12">
    <source>
        <dbReference type="Proteomes" id="UP001140206"/>
    </source>
</evidence>
<evidence type="ECO:0000256" key="4">
    <source>
        <dbReference type="ARBA" id="ARBA00022840"/>
    </source>
</evidence>
<dbReference type="InterPro" id="IPR019821">
    <property type="entry name" value="Kinesin_motor_CS"/>
</dbReference>
<keyword evidence="6 7" id="KW-0505">Motor protein</keyword>
<accession>A0AAV8F5Q0</accession>
<dbReference type="InterPro" id="IPR036961">
    <property type="entry name" value="Kinesin_motor_dom_sf"/>
</dbReference>
<keyword evidence="4 7" id="KW-0067">ATP-binding</keyword>
<evidence type="ECO:0000256" key="6">
    <source>
        <dbReference type="ARBA" id="ARBA00023175"/>
    </source>
</evidence>
<dbReference type="PROSITE" id="PS50067">
    <property type="entry name" value="KINESIN_MOTOR_2"/>
    <property type="match status" value="1"/>
</dbReference>
<dbReference type="InterPro" id="IPR001752">
    <property type="entry name" value="Kinesin_motor_dom"/>
</dbReference>
<dbReference type="InterPro" id="IPR027640">
    <property type="entry name" value="Kinesin-like_fam"/>
</dbReference>
<proteinExistence type="inferred from homology"/>
<feature type="region of interest" description="Disordered" evidence="9">
    <location>
        <begin position="789"/>
        <end position="809"/>
    </location>
</feature>
<protein>
    <submittedName>
        <fullName evidence="11">Kinesin-like protein</fullName>
    </submittedName>
</protein>
<dbReference type="GO" id="GO:0003777">
    <property type="term" value="F:microtubule motor activity"/>
    <property type="evidence" value="ECO:0007669"/>
    <property type="project" value="InterPro"/>
</dbReference>
<evidence type="ECO:0000256" key="9">
    <source>
        <dbReference type="SAM" id="MobiDB-lite"/>
    </source>
</evidence>
<dbReference type="FunFam" id="3.40.850.10:FF:000057">
    <property type="entry name" value="kinesin-like protein KIN-14R"/>
    <property type="match status" value="1"/>
</dbReference>
<evidence type="ECO:0000256" key="3">
    <source>
        <dbReference type="ARBA" id="ARBA00022741"/>
    </source>
</evidence>
<dbReference type="InterPro" id="IPR021720">
    <property type="entry name" value="Malectin_dom"/>
</dbReference>
<evidence type="ECO:0000256" key="1">
    <source>
        <dbReference type="ARBA" id="ARBA00010899"/>
    </source>
</evidence>
<sequence>MSQAVVPGNSLSFPIQEQETPDYIRRSNQRHVMTPIGLFSNEVLHENSGTVLTVDSGELEKDGFYDGGDVVRACTDAGIEGLYCSARVGNFSYNFGQLEEGDYLVDLHFAEIVFTEGPPGMRVFDVFIQEEKVVSGLDVYEKVGGNKPLVLPNLKASVKGKEGLSIRFEGLVGKPIVCGISVHGECNCSSEIEDETVTKLQKENCEGCQKIKREYEMAQRDLEKIKLMMENLKEVNEAKSRECHEALTSLHELKMELMRKSMHVGSLAFAVEGQVKEKSRCFQCLKVLCEKLEMLKLEKNELLENVKEYKKCLETGFLKLSTALTRSVDHCLKIDKEHENLKRKFLEEVKERKDLYNRLIELKGNIRVFCRCRPMNAQELEAGDAMVVEFETAKDGEIVVKGHVSSKKLFRFDSVFTPEENQELVFEKTAPLATSVLDGYNVCIFAYGQTGTGKTFTMEGTQDERGVNFRTLEELFRIIREREGLFRYELTVSVLEVYNEQIRDLLQPSGAAPKRLEIKQQAGAHHVPGLVEAPVSNLGEAWGVLQAGSKARVVGSTNANEHSSRSHCMHCVMVRGENLVSGEHTTSKLWLIDLAGSERVAKTDAQGERLKEAQSINKSLSALGDVISSLATKSQHIPFRNSKLTHLLQDSLSGDSKTLMFVQISPNEHDAGETLCSLNFASRVRGVELGPAKRQVDVSELSRYKFMVGKAKQDNKSKDEHIKCMEGTIQSLEMKNKSKDILNKNLQDRIKELESQLLVERKLARQHVDTKIAEDHLQQQQLQKIIDDPDEEQEQHSEQEQNSSPEIQRIRHRLSLKPLTEINTRLLNIETPTTTTKQNDAIFRELLSLKEKENKPEPAVPAVKRLSLCPSAKRVPLNRPQFRRNSLATIPAASILAPRRPSLIPNISNMGGGGSNKKVSSILRRSLQKKVIIRPPLWQAGKKGGSGVTGGMEKPRMSIGCARRVLTNNGGGGGPSRAAAGRQLQLQQREMERGWNQRVGSRKL</sequence>
<dbReference type="Pfam" id="PF11721">
    <property type="entry name" value="Malectin"/>
    <property type="match status" value="1"/>
</dbReference>
<dbReference type="EMBL" id="JAMFTS010000002">
    <property type="protein sequence ID" value="KAJ4788449.1"/>
    <property type="molecule type" value="Genomic_DNA"/>
</dbReference>
<comment type="similarity">
    <text evidence="1">Belongs to the TRAFAC class myosin-kinesin ATPase superfamily. Kinesin family. KIN-14 subfamily.</text>
</comment>
<feature type="coiled-coil region" evidence="8">
    <location>
        <begin position="208"/>
        <end position="242"/>
    </location>
</feature>
<dbReference type="InterPro" id="IPR027417">
    <property type="entry name" value="P-loop_NTPase"/>
</dbReference>
<evidence type="ECO:0000313" key="11">
    <source>
        <dbReference type="EMBL" id="KAJ4788449.1"/>
    </source>
</evidence>
<feature type="coiled-coil region" evidence="8">
    <location>
        <begin position="285"/>
        <end position="312"/>
    </location>
</feature>
<dbReference type="SUPFAM" id="SSF52540">
    <property type="entry name" value="P-loop containing nucleoside triphosphate hydrolases"/>
    <property type="match status" value="1"/>
</dbReference>
<evidence type="ECO:0000256" key="8">
    <source>
        <dbReference type="SAM" id="Coils"/>
    </source>
</evidence>
<gene>
    <name evidence="11" type="ORF">LUZ62_039695</name>
</gene>